<proteinExistence type="predicted"/>
<dbReference type="CDD" id="cd10352">
    <property type="entry name" value="SH2_a2chimerin_b2chimerin"/>
    <property type="match status" value="1"/>
</dbReference>
<evidence type="ECO:0000256" key="1">
    <source>
        <dbReference type="ARBA" id="ARBA00022468"/>
    </source>
</evidence>
<dbReference type="Proteomes" id="UP000038040">
    <property type="component" value="Unplaced"/>
</dbReference>
<dbReference type="GO" id="GO:0005096">
    <property type="term" value="F:GTPase activator activity"/>
    <property type="evidence" value="ECO:0007669"/>
    <property type="project" value="UniProtKB-KW"/>
</dbReference>
<dbReference type="InterPro" id="IPR020454">
    <property type="entry name" value="DAG/PE-bd"/>
</dbReference>
<dbReference type="GO" id="GO:0007165">
    <property type="term" value="P:signal transduction"/>
    <property type="evidence" value="ECO:0007669"/>
    <property type="project" value="InterPro"/>
</dbReference>
<dbReference type="Pfam" id="PF00620">
    <property type="entry name" value="RhoGAP"/>
    <property type="match status" value="1"/>
</dbReference>
<evidence type="ECO:0000256" key="4">
    <source>
        <dbReference type="PROSITE-ProRule" id="PRU00191"/>
    </source>
</evidence>
<dbReference type="PANTHER" id="PTHR46075">
    <property type="entry name" value="CHIMERIN FAMILY MEMBER"/>
    <property type="match status" value="1"/>
</dbReference>
<dbReference type="AlphaFoldDB" id="A0A0N4UA32"/>
<dbReference type="InterPro" id="IPR035840">
    <property type="entry name" value="Chimaerin_SH2"/>
</dbReference>
<evidence type="ECO:0000313" key="10">
    <source>
        <dbReference type="Proteomes" id="UP000274756"/>
    </source>
</evidence>
<dbReference type="PROSITE" id="PS50001">
    <property type="entry name" value="SH2"/>
    <property type="match status" value="1"/>
</dbReference>
<organism evidence="9 11">
    <name type="scientific">Dracunculus medinensis</name>
    <name type="common">Guinea worm</name>
    <dbReference type="NCBI Taxonomy" id="318479"/>
    <lineage>
        <taxon>Eukaryota</taxon>
        <taxon>Metazoa</taxon>
        <taxon>Ecdysozoa</taxon>
        <taxon>Nematoda</taxon>
        <taxon>Chromadorea</taxon>
        <taxon>Rhabditida</taxon>
        <taxon>Spirurina</taxon>
        <taxon>Dracunculoidea</taxon>
        <taxon>Dracunculidae</taxon>
        <taxon>Dracunculus</taxon>
    </lineage>
</organism>
<dbReference type="SUPFAM" id="SSF55550">
    <property type="entry name" value="SH2 domain"/>
    <property type="match status" value="1"/>
</dbReference>
<dbReference type="GO" id="GO:0046872">
    <property type="term" value="F:metal ion binding"/>
    <property type="evidence" value="ECO:0007669"/>
    <property type="project" value="UniProtKB-KW"/>
</dbReference>
<dbReference type="InterPro" id="IPR036860">
    <property type="entry name" value="SH2_dom_sf"/>
</dbReference>
<dbReference type="InterPro" id="IPR008936">
    <property type="entry name" value="Rho_GTPase_activation_prot"/>
</dbReference>
<dbReference type="Pfam" id="PF00130">
    <property type="entry name" value="C1_1"/>
    <property type="match status" value="1"/>
</dbReference>
<dbReference type="InterPro" id="IPR000198">
    <property type="entry name" value="RhoGAP_dom"/>
</dbReference>
<keyword evidence="10" id="KW-1185">Reference proteome</keyword>
<dbReference type="Gene3D" id="3.30.505.10">
    <property type="entry name" value="SH2 domain"/>
    <property type="match status" value="1"/>
</dbReference>
<evidence type="ECO:0000259" key="6">
    <source>
        <dbReference type="PROSITE" id="PS50081"/>
    </source>
</evidence>
<dbReference type="PROSITE" id="PS00479">
    <property type="entry name" value="ZF_DAG_PE_1"/>
    <property type="match status" value="1"/>
</dbReference>
<dbReference type="CDD" id="cd00159">
    <property type="entry name" value="RhoGAP"/>
    <property type="match status" value="1"/>
</dbReference>
<dbReference type="InterPro" id="IPR002219">
    <property type="entry name" value="PKC_DAG/PE"/>
</dbReference>
<dbReference type="WBParaSite" id="DME_0000398001-mRNA-1">
    <property type="protein sequence ID" value="DME_0000398001-mRNA-1"/>
    <property type="gene ID" value="DME_0000398001"/>
</dbReference>
<dbReference type="InterPro" id="IPR000980">
    <property type="entry name" value="SH2"/>
</dbReference>
<evidence type="ECO:0000256" key="2">
    <source>
        <dbReference type="ARBA" id="ARBA00022723"/>
    </source>
</evidence>
<name>A0A0N4UA32_DRAME</name>
<evidence type="ECO:0000259" key="7">
    <source>
        <dbReference type="PROSITE" id="PS50238"/>
    </source>
</evidence>
<dbReference type="SMART" id="SM00324">
    <property type="entry name" value="RhoGAP"/>
    <property type="match status" value="1"/>
</dbReference>
<dbReference type="SUPFAM" id="SSF48350">
    <property type="entry name" value="GTPase activation domain, GAP"/>
    <property type="match status" value="1"/>
</dbReference>
<dbReference type="SMART" id="SM00109">
    <property type="entry name" value="C1"/>
    <property type="match status" value="1"/>
</dbReference>
<dbReference type="FunFam" id="3.30.60.20:FF:000025">
    <property type="entry name" value="Chimaerin"/>
    <property type="match status" value="1"/>
</dbReference>
<dbReference type="OrthoDB" id="3196451at2759"/>
<sequence>MEDDSGYWKQNLYLLQEAAPRPFAVKCCSLLESKPPQYGMEFHGLIEREFAEQMLREAGDGAYLVRASRRSQGAATLCMVFDRHVLNYKLYYDGTHYVGEKRFETLEDLVADGLITMHMEKYANDYIQRMADEAIYEQSPYSQYQKATDVRKVPIARCHNFSPATFRMPHYCDYCRNFMWGLVQQGVKCEDCGFCAHKKCSERTLHDCRPEAKYIKRMFAVDISTLCMAHSVTIPPVVSACIFEVERRGIRIEGIYRVSGSHEQMERLRRQFDTLHKVDLSSVEDIHTVAGLLKLYLRLLPQQLVPFSVYRLLLGAFSNSRTFHERQKACRKALMELNDANGRTLFALLIHIQKISDYSAENKMSIENLATIFSPTVFCTGAVPALPQQQHHLLHFLIQNPRVVPFSC</sequence>
<feature type="domain" description="Phorbol-ester/DAG-type" evidence="6">
    <location>
        <begin position="158"/>
        <end position="208"/>
    </location>
</feature>
<feature type="domain" description="Rho-GAP" evidence="7">
    <location>
        <begin position="221"/>
        <end position="405"/>
    </location>
</feature>
<protein>
    <submittedName>
        <fullName evidence="11">Chimerin 2</fullName>
    </submittedName>
</protein>
<gene>
    <name evidence="8" type="ORF">DME_LOCUS7985</name>
</gene>
<dbReference type="PROSITE" id="PS50238">
    <property type="entry name" value="RHOGAP"/>
    <property type="match status" value="1"/>
</dbReference>
<dbReference type="PRINTS" id="PR00008">
    <property type="entry name" value="DAGPEDOMAIN"/>
</dbReference>
<reference evidence="11" key="1">
    <citation type="submission" date="2017-02" db="UniProtKB">
        <authorList>
            <consortium name="WormBaseParasite"/>
        </authorList>
    </citation>
    <scope>IDENTIFICATION</scope>
</reference>
<dbReference type="FunFam" id="3.30.505.10:FF:000019">
    <property type="entry name" value="Chimaerin"/>
    <property type="match status" value="1"/>
</dbReference>
<dbReference type="EMBL" id="UYYG01001164">
    <property type="protein sequence ID" value="VDN58012.1"/>
    <property type="molecule type" value="Genomic_DNA"/>
</dbReference>
<keyword evidence="2" id="KW-0479">Metal-binding</keyword>
<dbReference type="Gene3D" id="1.10.555.10">
    <property type="entry name" value="Rho GTPase activation protein"/>
    <property type="match status" value="1"/>
</dbReference>
<keyword evidence="4" id="KW-0727">SH2 domain</keyword>
<dbReference type="InterPro" id="IPR046349">
    <property type="entry name" value="C1-like_sf"/>
</dbReference>
<dbReference type="PROSITE" id="PS50081">
    <property type="entry name" value="ZF_DAG_PE_2"/>
    <property type="match status" value="1"/>
</dbReference>
<evidence type="ECO:0000256" key="3">
    <source>
        <dbReference type="ARBA" id="ARBA00022833"/>
    </source>
</evidence>
<evidence type="ECO:0000313" key="9">
    <source>
        <dbReference type="Proteomes" id="UP000038040"/>
    </source>
</evidence>
<evidence type="ECO:0000313" key="8">
    <source>
        <dbReference type="EMBL" id="VDN58012.1"/>
    </source>
</evidence>
<reference evidence="8 10" key="2">
    <citation type="submission" date="2018-11" db="EMBL/GenBank/DDBJ databases">
        <authorList>
            <consortium name="Pathogen Informatics"/>
        </authorList>
    </citation>
    <scope>NUCLEOTIDE SEQUENCE [LARGE SCALE GENOMIC DNA]</scope>
</reference>
<accession>A0A0N4UA32</accession>
<dbReference type="SUPFAM" id="SSF57889">
    <property type="entry name" value="Cysteine-rich domain"/>
    <property type="match status" value="1"/>
</dbReference>
<dbReference type="PANTHER" id="PTHR46075:SF2">
    <property type="entry name" value="RHO GTPASE ACTIVATING PROTEIN AT 5A, ISOFORM A"/>
    <property type="match status" value="1"/>
</dbReference>
<dbReference type="InterPro" id="IPR051854">
    <property type="entry name" value="Rho-type_GAP"/>
</dbReference>
<dbReference type="Proteomes" id="UP000274756">
    <property type="component" value="Unassembled WGS sequence"/>
</dbReference>
<dbReference type="Pfam" id="PF00017">
    <property type="entry name" value="SH2"/>
    <property type="match status" value="1"/>
</dbReference>
<dbReference type="STRING" id="318479.A0A0N4UA32"/>
<evidence type="ECO:0000313" key="11">
    <source>
        <dbReference type="WBParaSite" id="DME_0000398001-mRNA-1"/>
    </source>
</evidence>
<feature type="domain" description="SH2" evidence="5">
    <location>
        <begin position="41"/>
        <end position="110"/>
    </location>
</feature>
<dbReference type="CDD" id="cd20806">
    <property type="entry name" value="C1_CHN"/>
    <property type="match status" value="1"/>
</dbReference>
<dbReference type="SMART" id="SM00252">
    <property type="entry name" value="SH2"/>
    <property type="match status" value="1"/>
</dbReference>
<keyword evidence="1" id="KW-0343">GTPase activation</keyword>
<keyword evidence="3" id="KW-0862">Zinc</keyword>
<evidence type="ECO:0000259" key="5">
    <source>
        <dbReference type="PROSITE" id="PS50001"/>
    </source>
</evidence>
<dbReference type="Gene3D" id="3.30.60.20">
    <property type="match status" value="1"/>
</dbReference>